<dbReference type="InterPro" id="IPR011066">
    <property type="entry name" value="MscS_channel_C_sf"/>
</dbReference>
<evidence type="ECO:0000256" key="4">
    <source>
        <dbReference type="ARBA" id="ARBA00022692"/>
    </source>
</evidence>
<dbReference type="InterPro" id="IPR023408">
    <property type="entry name" value="MscS_beta-dom_sf"/>
</dbReference>
<dbReference type="GO" id="GO:0005886">
    <property type="term" value="C:plasma membrane"/>
    <property type="evidence" value="ECO:0007669"/>
    <property type="project" value="UniProtKB-SubCell"/>
</dbReference>
<evidence type="ECO:0000256" key="7">
    <source>
        <dbReference type="SAM" id="Coils"/>
    </source>
</evidence>
<feature type="transmembrane region" description="Helical" evidence="8">
    <location>
        <begin position="512"/>
        <end position="530"/>
    </location>
</feature>
<feature type="coiled-coil region" evidence="7">
    <location>
        <begin position="38"/>
        <end position="69"/>
    </location>
</feature>
<dbReference type="InterPro" id="IPR022249">
    <property type="entry name" value="DUF3772"/>
</dbReference>
<feature type="transmembrane region" description="Helical" evidence="8">
    <location>
        <begin position="459"/>
        <end position="481"/>
    </location>
</feature>
<evidence type="ECO:0000256" key="3">
    <source>
        <dbReference type="ARBA" id="ARBA00022475"/>
    </source>
</evidence>
<dbReference type="Pfam" id="PF00924">
    <property type="entry name" value="MS_channel_2nd"/>
    <property type="match status" value="1"/>
</dbReference>
<dbReference type="Gene3D" id="3.30.70.100">
    <property type="match status" value="1"/>
</dbReference>
<dbReference type="AlphaFoldDB" id="A0A848FIB3"/>
<feature type="transmembrane region" description="Helical" evidence="8">
    <location>
        <begin position="581"/>
        <end position="608"/>
    </location>
</feature>
<feature type="transmembrane region" description="Helical" evidence="8">
    <location>
        <begin position="404"/>
        <end position="425"/>
    </location>
</feature>
<comment type="caution">
    <text evidence="11">The sequence shown here is derived from an EMBL/GenBank/DDBJ whole genome shotgun (WGS) entry which is preliminary data.</text>
</comment>
<proteinExistence type="inferred from homology"/>
<evidence type="ECO:0000256" key="8">
    <source>
        <dbReference type="SAM" id="Phobius"/>
    </source>
</evidence>
<dbReference type="PANTHER" id="PTHR30347:SF9">
    <property type="entry name" value="MINICONDUCTANCE MECHANOSENSITIVE CHANNEL MSCM"/>
    <property type="match status" value="1"/>
</dbReference>
<keyword evidence="5 8" id="KW-1133">Transmembrane helix</keyword>
<dbReference type="InterPro" id="IPR006685">
    <property type="entry name" value="MscS_channel_2nd"/>
</dbReference>
<dbReference type="Proteomes" id="UP000574067">
    <property type="component" value="Unassembled WGS sequence"/>
</dbReference>
<evidence type="ECO:0000313" key="12">
    <source>
        <dbReference type="Proteomes" id="UP000574067"/>
    </source>
</evidence>
<keyword evidence="6 8" id="KW-0472">Membrane</keyword>
<dbReference type="EMBL" id="JABBFW010000024">
    <property type="protein sequence ID" value="NML17940.1"/>
    <property type="molecule type" value="Genomic_DNA"/>
</dbReference>
<feature type="transmembrane region" description="Helical" evidence="8">
    <location>
        <begin position="222"/>
        <end position="246"/>
    </location>
</feature>
<evidence type="ECO:0000256" key="2">
    <source>
        <dbReference type="ARBA" id="ARBA00008017"/>
    </source>
</evidence>
<protein>
    <submittedName>
        <fullName evidence="11">DUF3772 domain-containing protein</fullName>
    </submittedName>
</protein>
<dbReference type="PANTHER" id="PTHR30347">
    <property type="entry name" value="POTASSIUM CHANNEL RELATED"/>
    <property type="match status" value="1"/>
</dbReference>
<feature type="transmembrane region" description="Helical" evidence="8">
    <location>
        <begin position="258"/>
        <end position="280"/>
    </location>
</feature>
<comment type="subcellular location">
    <subcellularLocation>
        <location evidence="1">Cell membrane</location>
        <topology evidence="1">Multi-pass membrane protein</topology>
    </subcellularLocation>
</comment>
<feature type="domain" description="DUF3772" evidence="10">
    <location>
        <begin position="110"/>
        <end position="169"/>
    </location>
</feature>
<feature type="transmembrane region" description="Helical" evidence="8">
    <location>
        <begin position="551"/>
        <end position="575"/>
    </location>
</feature>
<keyword evidence="12" id="KW-1185">Reference proteome</keyword>
<dbReference type="SUPFAM" id="SSF50182">
    <property type="entry name" value="Sm-like ribonucleoproteins"/>
    <property type="match status" value="1"/>
</dbReference>
<keyword evidence="3" id="KW-1003">Cell membrane</keyword>
<sequence>MARAAAIDDPDAVIAGARKTLDGVEQQLQKPELSEEQLVAMRRTLLALQQQAQEVIEEQTQQLESTQARLSGLVSPAGPAASSPTAETADVATERKTLEQSGSEIEARVKLARLLVVESEQLADSVAARQRERFRDQLFERTDSLLSAAFWSDLRASWQRDWARLAQLATPLRQPLPAHRAWGMVLALVLVAGALALRQVLGRWMERIVTQRAPQGRVRRSLYALGRSLLAMLVPGAAAYGLLVLAREAALGPRWQALLGDAFGAVCFSAYVVGLGRALLQPRHPSWRLLPLPDHVALGLRRYPLLLGVAVFLSWLLQRLAALVQSALPTAVAIDALLTLALGVLLVRGVSRAERLRQQALARPPTSAPGRPGWLSGLIVAIWLLLVLSLVAILIGYVALGGFVVRQAVWITVLAGTAYLLCVLVDDLAMAWQAQPAALTRAASTDVSPAEPAGHRAQVAVVVSGALRLLVVLLLLALLLAPFGQGPQELLSHTGRLGTGITLGSLELRPGSVLQALLVFALALAAFRVLQHWLAQRFLPTTSLDAGMRSSLVTLLGFVGLVVAVALGLSAVGLALDKVAWIASALTVGVGFGMQAIVSNFVSGLILLAERPVKVGDWVALSGVEGDIQRINVRATEIRTGDRATVIVPNSEFITKVVRNVTHDNALGLVQFKLPLPLDTDAERVRTLLLRAFEAHAEVLQEPPPKVLLDGVEGDKVVFNATGFVSSPRKTAAIRSALLFEVLAELRRLRDPQ</sequence>
<feature type="domain" description="Mechanosensitive ion channel MscS" evidence="9">
    <location>
        <begin position="597"/>
        <end position="663"/>
    </location>
</feature>
<feature type="transmembrane region" description="Helical" evidence="8">
    <location>
        <begin position="330"/>
        <end position="351"/>
    </location>
</feature>
<accession>A0A848FIB3</accession>
<evidence type="ECO:0000313" key="11">
    <source>
        <dbReference type="EMBL" id="NML17940.1"/>
    </source>
</evidence>
<dbReference type="InterPro" id="IPR011014">
    <property type="entry name" value="MscS_channel_TM-2"/>
</dbReference>
<organism evidence="11 12">
    <name type="scientific">Azohydromonas caseinilytica</name>
    <dbReference type="NCBI Taxonomy" id="2728836"/>
    <lineage>
        <taxon>Bacteria</taxon>
        <taxon>Pseudomonadati</taxon>
        <taxon>Pseudomonadota</taxon>
        <taxon>Betaproteobacteria</taxon>
        <taxon>Burkholderiales</taxon>
        <taxon>Sphaerotilaceae</taxon>
        <taxon>Azohydromonas</taxon>
    </lineage>
</organism>
<dbReference type="Pfam" id="PF12607">
    <property type="entry name" value="DUF3772"/>
    <property type="match status" value="1"/>
</dbReference>
<dbReference type="Gene3D" id="1.10.287.1260">
    <property type="match status" value="1"/>
</dbReference>
<feature type="transmembrane region" description="Helical" evidence="8">
    <location>
        <begin position="181"/>
        <end position="201"/>
    </location>
</feature>
<keyword evidence="7" id="KW-0175">Coiled coil</keyword>
<evidence type="ECO:0000256" key="1">
    <source>
        <dbReference type="ARBA" id="ARBA00004651"/>
    </source>
</evidence>
<keyword evidence="4 8" id="KW-0812">Transmembrane</keyword>
<feature type="transmembrane region" description="Helical" evidence="8">
    <location>
        <begin position="300"/>
        <end position="318"/>
    </location>
</feature>
<dbReference type="SUPFAM" id="SSF82861">
    <property type="entry name" value="Mechanosensitive channel protein MscS (YggB), transmembrane region"/>
    <property type="match status" value="1"/>
</dbReference>
<dbReference type="GO" id="GO:0008381">
    <property type="term" value="F:mechanosensitive monoatomic ion channel activity"/>
    <property type="evidence" value="ECO:0007669"/>
    <property type="project" value="UniProtKB-ARBA"/>
</dbReference>
<dbReference type="RefSeq" id="WP_169162837.1">
    <property type="nucleotide sequence ID" value="NZ_JABBFW010000024.1"/>
</dbReference>
<evidence type="ECO:0000256" key="6">
    <source>
        <dbReference type="ARBA" id="ARBA00023136"/>
    </source>
</evidence>
<gene>
    <name evidence="11" type="ORF">HHL10_23495</name>
</gene>
<feature type="transmembrane region" description="Helical" evidence="8">
    <location>
        <begin position="372"/>
        <end position="398"/>
    </location>
</feature>
<name>A0A848FIB3_9BURK</name>
<evidence type="ECO:0000259" key="9">
    <source>
        <dbReference type="Pfam" id="PF00924"/>
    </source>
</evidence>
<dbReference type="SUPFAM" id="SSF82689">
    <property type="entry name" value="Mechanosensitive channel protein MscS (YggB), C-terminal domain"/>
    <property type="match status" value="1"/>
</dbReference>
<dbReference type="InterPro" id="IPR010920">
    <property type="entry name" value="LSM_dom_sf"/>
</dbReference>
<comment type="similarity">
    <text evidence="2">Belongs to the MscS (TC 1.A.23) family.</text>
</comment>
<reference evidence="11 12" key="1">
    <citation type="submission" date="2020-04" db="EMBL/GenBank/DDBJ databases">
        <title>Azohydromonas sp. isolated from soil.</title>
        <authorList>
            <person name="Dahal R.H."/>
        </authorList>
    </citation>
    <scope>NUCLEOTIDE SEQUENCE [LARGE SCALE GENOMIC DNA]</scope>
    <source>
        <strain evidence="11 12">G-1-1-14</strain>
    </source>
</reference>
<evidence type="ECO:0000256" key="5">
    <source>
        <dbReference type="ARBA" id="ARBA00022989"/>
    </source>
</evidence>
<dbReference type="Gene3D" id="2.30.30.60">
    <property type="match status" value="1"/>
</dbReference>
<evidence type="ECO:0000259" key="10">
    <source>
        <dbReference type="Pfam" id="PF12607"/>
    </source>
</evidence>
<dbReference type="InterPro" id="IPR052702">
    <property type="entry name" value="MscS-like_channel"/>
</dbReference>